<name>A0A1B7M1K9_9MICC</name>
<feature type="transmembrane region" description="Helical" evidence="5">
    <location>
        <begin position="171"/>
        <end position="190"/>
    </location>
</feature>
<evidence type="ECO:0000313" key="7">
    <source>
        <dbReference type="EMBL" id="OAV62487.1"/>
    </source>
</evidence>
<evidence type="ECO:0000256" key="1">
    <source>
        <dbReference type="ARBA" id="ARBA00004141"/>
    </source>
</evidence>
<dbReference type="AlphaFoldDB" id="A0A1B7M1K9"/>
<dbReference type="STRING" id="1837282.A6F49_05955"/>
<feature type="transmembrane region" description="Helical" evidence="5">
    <location>
        <begin position="146"/>
        <end position="165"/>
    </location>
</feature>
<keyword evidence="8" id="KW-1185">Reference proteome</keyword>
<feature type="domain" description="Leucine rich repeat variant" evidence="6">
    <location>
        <begin position="10"/>
        <end position="66"/>
    </location>
</feature>
<dbReference type="EMBL" id="LXEY01000011">
    <property type="protein sequence ID" value="OAV62487.1"/>
    <property type="molecule type" value="Genomic_DNA"/>
</dbReference>
<evidence type="ECO:0000313" key="8">
    <source>
        <dbReference type="Proteomes" id="UP000078292"/>
    </source>
</evidence>
<evidence type="ECO:0000256" key="4">
    <source>
        <dbReference type="ARBA" id="ARBA00023136"/>
    </source>
</evidence>
<organism evidence="7 8">
    <name type="scientific">Enteractinococcus helveticum</name>
    <dbReference type="NCBI Taxonomy" id="1837282"/>
    <lineage>
        <taxon>Bacteria</taxon>
        <taxon>Bacillati</taxon>
        <taxon>Actinomycetota</taxon>
        <taxon>Actinomycetes</taxon>
        <taxon>Micrococcales</taxon>
        <taxon>Micrococcaceae</taxon>
    </lineage>
</organism>
<accession>A0A1B7M1K9</accession>
<dbReference type="RefSeq" id="WP_052504692.1">
    <property type="nucleotide sequence ID" value="NZ_LXEY01000011.1"/>
</dbReference>
<reference evidence="7 8" key="1">
    <citation type="submission" date="2016-04" db="EMBL/GenBank/DDBJ databases">
        <title>First whole genome shotgun sequence of the bacterium Enteractinococcus sp. strain UASWS1574.</title>
        <authorList>
            <person name="Crovadore J."/>
            <person name="Chablais R."/>
            <person name="Lefort F."/>
        </authorList>
    </citation>
    <scope>NUCLEOTIDE SEQUENCE [LARGE SCALE GENOMIC DNA]</scope>
    <source>
        <strain evidence="7 8">UASWS1574</strain>
    </source>
</reference>
<keyword evidence="3 5" id="KW-1133">Transmembrane helix</keyword>
<protein>
    <recommendedName>
        <fullName evidence="6">Leucine rich repeat variant domain-containing protein</fullName>
    </recommendedName>
</protein>
<dbReference type="Pfam" id="PF09685">
    <property type="entry name" value="MamF_MmsF"/>
    <property type="match status" value="1"/>
</dbReference>
<evidence type="ECO:0000259" key="6">
    <source>
        <dbReference type="Pfam" id="PF25591"/>
    </source>
</evidence>
<keyword evidence="2 5" id="KW-0812">Transmembrane</keyword>
<evidence type="ECO:0000256" key="3">
    <source>
        <dbReference type="ARBA" id="ARBA00022989"/>
    </source>
</evidence>
<dbReference type="InterPro" id="IPR057893">
    <property type="entry name" value="LRV_2"/>
</dbReference>
<gene>
    <name evidence="7" type="ORF">A6F49_05955</name>
</gene>
<comment type="subcellular location">
    <subcellularLocation>
        <location evidence="1">Membrane</location>
        <topology evidence="1">Multi-pass membrane protein</topology>
    </subcellularLocation>
</comment>
<evidence type="ECO:0000256" key="2">
    <source>
        <dbReference type="ARBA" id="ARBA00022692"/>
    </source>
</evidence>
<evidence type="ECO:0000256" key="5">
    <source>
        <dbReference type="SAM" id="Phobius"/>
    </source>
</evidence>
<dbReference type="Proteomes" id="UP000078292">
    <property type="component" value="Unassembled WGS sequence"/>
</dbReference>
<feature type="transmembrane region" description="Helical" evidence="5">
    <location>
        <begin position="101"/>
        <end position="125"/>
    </location>
</feature>
<keyword evidence="4 5" id="KW-0472">Membrane</keyword>
<dbReference type="Pfam" id="PF25591">
    <property type="entry name" value="LRV_2"/>
    <property type="match status" value="1"/>
</dbReference>
<proteinExistence type="predicted"/>
<sequence>MYNLDPSTVTAADLQHPNIDAETLRQIALVRPDLRQIILQHPNCHAELANFIYELPNDAPPEPPHMQPYPDPYQSSGNLQAPPYGYGYATPRPLSPDDEKLWGVLMHIGNLLLGFLVPLIIWLIYRDRSETLNQQGRAALNWGISYLIYLLASSVLMVVLIGWVMWPVVMILDLVFCIIAAVKAGSLQAWKYPLSIPFLEVRM</sequence>
<dbReference type="OrthoDB" id="9808930at2"/>
<dbReference type="InterPro" id="IPR019109">
    <property type="entry name" value="MamF_MmsF"/>
</dbReference>
<comment type="caution">
    <text evidence="7">The sequence shown here is derived from an EMBL/GenBank/DDBJ whole genome shotgun (WGS) entry which is preliminary data.</text>
</comment>